<dbReference type="Gene3D" id="3.30.70.580">
    <property type="entry name" value="Pseudouridine synthase I, catalytic domain, N-terminal subdomain"/>
    <property type="match status" value="1"/>
</dbReference>
<dbReference type="NCBIfam" id="TIGR00093">
    <property type="entry name" value="pseudouridine synthase"/>
    <property type="match status" value="1"/>
</dbReference>
<dbReference type="InterPro" id="IPR000748">
    <property type="entry name" value="PsdUridine_synth_RsuA/RluB/E/F"/>
</dbReference>
<dbReference type="PATRIC" id="fig|1432052.4.peg.2763"/>
<gene>
    <name evidence="7" type="primary">rsuA</name>
    <name evidence="7" type="ORF">BEI61_02473</name>
</gene>
<sequence length="256" mass="29156">MLRLDKFLCEMKTGTRSQVKALVKKGAVTVNGITAKSPEQKIDENSDCICVNGSEVSYRKYVYFMLHKPAGYVSATRDNHDKTVLDLMRAQKNPLLDRELFPVGRLDKDTEGLLLITDDGELAHRLLSPSRHVPKTYYVEIDGCLSEDQQMSLRQGVDIGEKQRQTDGMQEYIPEKTRPAGLTHAAQDEFCSDRAESAWLLTITEGKFHQVKRMMQAVGRNVVYLKRLSMGELRLDEKLARGEFRELTKDEAEKLM</sequence>
<dbReference type="EC" id="5.4.99.-" evidence="5"/>
<dbReference type="InterPro" id="IPR050343">
    <property type="entry name" value="RsuA_PseudoU_synthase"/>
</dbReference>
<comment type="caution">
    <text evidence="7">The sequence shown here is derived from an EMBL/GenBank/DDBJ whole genome shotgun (WGS) entry which is preliminary data.</text>
</comment>
<organism evidence="7 8">
    <name type="scientific">Eisenbergiella tayi</name>
    <dbReference type="NCBI Taxonomy" id="1432052"/>
    <lineage>
        <taxon>Bacteria</taxon>
        <taxon>Bacillati</taxon>
        <taxon>Bacillota</taxon>
        <taxon>Clostridia</taxon>
        <taxon>Lachnospirales</taxon>
        <taxon>Lachnospiraceae</taxon>
        <taxon>Eisenbergiella</taxon>
    </lineage>
</organism>
<dbReference type="PANTHER" id="PTHR47683">
    <property type="entry name" value="PSEUDOURIDINE SYNTHASE FAMILY PROTEIN-RELATED"/>
    <property type="match status" value="1"/>
</dbReference>
<dbReference type="GO" id="GO:0000455">
    <property type="term" value="P:enzyme-directed rRNA pseudouridine synthesis"/>
    <property type="evidence" value="ECO:0007669"/>
    <property type="project" value="UniProtKB-ARBA"/>
</dbReference>
<comment type="similarity">
    <text evidence="1 5">Belongs to the pseudouridine synthase RsuA family.</text>
</comment>
<reference evidence="7 8" key="1">
    <citation type="submission" date="2016-07" db="EMBL/GenBank/DDBJ databases">
        <title>Characterization of isolates of Eisenbergiella tayi derived from blood cultures, using whole genome sequencing.</title>
        <authorList>
            <person name="Burdz T."/>
            <person name="Wiebe D."/>
            <person name="Huynh C."/>
            <person name="Bernard K."/>
        </authorList>
    </citation>
    <scope>NUCLEOTIDE SEQUENCE [LARGE SCALE GENOMIC DNA]</scope>
    <source>
        <strain evidence="7 8">NML 110608</strain>
    </source>
</reference>
<dbReference type="SUPFAM" id="SSF55174">
    <property type="entry name" value="Alpha-L RNA-binding motif"/>
    <property type="match status" value="1"/>
</dbReference>
<dbReference type="InterPro" id="IPR042092">
    <property type="entry name" value="PsdUridine_s_RsuA/RluB/E/F_cat"/>
</dbReference>
<dbReference type="InterPro" id="IPR006145">
    <property type="entry name" value="PsdUridine_synth_RsuA/RluA"/>
</dbReference>
<dbReference type="EMBL" id="MCGH01000002">
    <property type="protein sequence ID" value="ODM06583.1"/>
    <property type="molecule type" value="Genomic_DNA"/>
</dbReference>
<dbReference type="Gene3D" id="3.30.70.1560">
    <property type="entry name" value="Alpha-L RNA-binding motif"/>
    <property type="match status" value="1"/>
</dbReference>
<evidence type="ECO:0000256" key="3">
    <source>
        <dbReference type="ARBA" id="ARBA00023235"/>
    </source>
</evidence>
<dbReference type="CDD" id="cd00165">
    <property type="entry name" value="S4"/>
    <property type="match status" value="1"/>
</dbReference>
<dbReference type="Gene3D" id="3.10.290.10">
    <property type="entry name" value="RNA-binding S4 domain"/>
    <property type="match status" value="1"/>
</dbReference>
<name>A0A1E3ACV1_9FIRM</name>
<dbReference type="SMART" id="SM00363">
    <property type="entry name" value="S4"/>
    <property type="match status" value="1"/>
</dbReference>
<evidence type="ECO:0000313" key="7">
    <source>
        <dbReference type="EMBL" id="ODM06583.1"/>
    </source>
</evidence>
<dbReference type="InterPro" id="IPR018496">
    <property type="entry name" value="PsdUridine_synth_RsuA/RluB_CS"/>
</dbReference>
<accession>A0A1E3ACV1</accession>
<dbReference type="RefSeq" id="WP_069152475.1">
    <property type="nucleotide sequence ID" value="NZ_MCGH01000002.1"/>
</dbReference>
<dbReference type="Pfam" id="PF01479">
    <property type="entry name" value="S4"/>
    <property type="match status" value="1"/>
</dbReference>
<evidence type="ECO:0000259" key="6">
    <source>
        <dbReference type="SMART" id="SM00363"/>
    </source>
</evidence>
<dbReference type="InterPro" id="IPR002942">
    <property type="entry name" value="S4_RNA-bd"/>
</dbReference>
<evidence type="ECO:0000256" key="5">
    <source>
        <dbReference type="RuleBase" id="RU003887"/>
    </source>
</evidence>
<dbReference type="SUPFAM" id="SSF55120">
    <property type="entry name" value="Pseudouridine synthase"/>
    <property type="match status" value="1"/>
</dbReference>
<feature type="domain" description="RNA-binding S4" evidence="6">
    <location>
        <begin position="2"/>
        <end position="62"/>
    </location>
</feature>
<dbReference type="CDD" id="cd02553">
    <property type="entry name" value="PseudoU_synth_RsuA"/>
    <property type="match status" value="1"/>
</dbReference>
<evidence type="ECO:0000256" key="2">
    <source>
        <dbReference type="ARBA" id="ARBA00022884"/>
    </source>
</evidence>
<dbReference type="Proteomes" id="UP000094067">
    <property type="component" value="Unassembled WGS sequence"/>
</dbReference>
<evidence type="ECO:0000256" key="1">
    <source>
        <dbReference type="ARBA" id="ARBA00008348"/>
    </source>
</evidence>
<dbReference type="PROSITE" id="PS50889">
    <property type="entry name" value="S4"/>
    <property type="match status" value="1"/>
</dbReference>
<dbReference type="InterPro" id="IPR036986">
    <property type="entry name" value="S4_RNA-bd_sf"/>
</dbReference>
<evidence type="ECO:0000256" key="4">
    <source>
        <dbReference type="PROSITE-ProRule" id="PRU00182"/>
    </source>
</evidence>
<protein>
    <recommendedName>
        <fullName evidence="5">Pseudouridine synthase</fullName>
        <ecNumber evidence="5">5.4.99.-</ecNumber>
    </recommendedName>
</protein>
<dbReference type="GO" id="GO:0003723">
    <property type="term" value="F:RNA binding"/>
    <property type="evidence" value="ECO:0007669"/>
    <property type="project" value="UniProtKB-KW"/>
</dbReference>
<proteinExistence type="inferred from homology"/>
<dbReference type="Pfam" id="PF00849">
    <property type="entry name" value="PseudoU_synth_2"/>
    <property type="match status" value="1"/>
</dbReference>
<dbReference type="InterPro" id="IPR020094">
    <property type="entry name" value="TruA/RsuA/RluB/E/F_N"/>
</dbReference>
<keyword evidence="3 5" id="KW-0413">Isomerase</keyword>
<dbReference type="GO" id="GO:0120159">
    <property type="term" value="F:rRNA pseudouridine synthase activity"/>
    <property type="evidence" value="ECO:0007669"/>
    <property type="project" value="UniProtKB-ARBA"/>
</dbReference>
<dbReference type="PROSITE" id="PS01149">
    <property type="entry name" value="PSI_RSU"/>
    <property type="match status" value="1"/>
</dbReference>
<dbReference type="InterPro" id="IPR020103">
    <property type="entry name" value="PsdUridine_synth_cat_dom_sf"/>
</dbReference>
<keyword evidence="2 4" id="KW-0694">RNA-binding</keyword>
<dbReference type="PANTHER" id="PTHR47683:SF4">
    <property type="entry name" value="PSEUDOURIDINE SYNTHASE"/>
    <property type="match status" value="1"/>
</dbReference>
<dbReference type="AlphaFoldDB" id="A0A1E3ACV1"/>
<evidence type="ECO:0000313" key="8">
    <source>
        <dbReference type="Proteomes" id="UP000094067"/>
    </source>
</evidence>